<evidence type="ECO:0000313" key="1">
    <source>
        <dbReference type="EMBL" id="MPC92583.1"/>
    </source>
</evidence>
<dbReference type="EMBL" id="VSRR010091808">
    <property type="protein sequence ID" value="MPC92583.1"/>
    <property type="molecule type" value="Genomic_DNA"/>
</dbReference>
<protein>
    <submittedName>
        <fullName evidence="1">Uncharacterized protein</fullName>
    </submittedName>
</protein>
<sequence length="46" mass="5544">MEVRRLMATVFTILTPFITGTHFYRDICVRLDHFVDTRKGLWRSED</sequence>
<gene>
    <name evidence="1" type="ORF">E2C01_087680</name>
</gene>
<reference evidence="1 2" key="1">
    <citation type="submission" date="2019-05" db="EMBL/GenBank/DDBJ databases">
        <title>Another draft genome of Portunus trituberculatus and its Hox gene families provides insights of decapod evolution.</title>
        <authorList>
            <person name="Jeong J.-H."/>
            <person name="Song I."/>
            <person name="Kim S."/>
            <person name="Choi T."/>
            <person name="Kim D."/>
            <person name="Ryu S."/>
            <person name="Kim W."/>
        </authorList>
    </citation>
    <scope>NUCLEOTIDE SEQUENCE [LARGE SCALE GENOMIC DNA]</scope>
    <source>
        <tissue evidence="1">Muscle</tissue>
    </source>
</reference>
<evidence type="ECO:0000313" key="2">
    <source>
        <dbReference type="Proteomes" id="UP000324222"/>
    </source>
</evidence>
<accession>A0A5B7JE10</accession>
<dbReference type="AlphaFoldDB" id="A0A5B7JE10"/>
<comment type="caution">
    <text evidence="1">The sequence shown here is derived from an EMBL/GenBank/DDBJ whole genome shotgun (WGS) entry which is preliminary data.</text>
</comment>
<organism evidence="1 2">
    <name type="scientific">Portunus trituberculatus</name>
    <name type="common">Swimming crab</name>
    <name type="synonym">Neptunus trituberculatus</name>
    <dbReference type="NCBI Taxonomy" id="210409"/>
    <lineage>
        <taxon>Eukaryota</taxon>
        <taxon>Metazoa</taxon>
        <taxon>Ecdysozoa</taxon>
        <taxon>Arthropoda</taxon>
        <taxon>Crustacea</taxon>
        <taxon>Multicrustacea</taxon>
        <taxon>Malacostraca</taxon>
        <taxon>Eumalacostraca</taxon>
        <taxon>Eucarida</taxon>
        <taxon>Decapoda</taxon>
        <taxon>Pleocyemata</taxon>
        <taxon>Brachyura</taxon>
        <taxon>Eubrachyura</taxon>
        <taxon>Portunoidea</taxon>
        <taxon>Portunidae</taxon>
        <taxon>Portuninae</taxon>
        <taxon>Portunus</taxon>
    </lineage>
</organism>
<dbReference type="Proteomes" id="UP000324222">
    <property type="component" value="Unassembled WGS sequence"/>
</dbReference>
<proteinExistence type="predicted"/>
<keyword evidence="2" id="KW-1185">Reference proteome</keyword>
<name>A0A5B7JE10_PORTR</name>